<dbReference type="PANTHER" id="PTHR46580">
    <property type="entry name" value="SENSOR KINASE-RELATED"/>
    <property type="match status" value="1"/>
</dbReference>
<feature type="transmembrane region" description="Helical" evidence="2">
    <location>
        <begin position="62"/>
        <end position="83"/>
    </location>
</feature>
<dbReference type="SUPFAM" id="SSF69318">
    <property type="entry name" value="Integrin alpha N-terminal domain"/>
    <property type="match status" value="4"/>
</dbReference>
<dbReference type="EMBL" id="CAJNOM010001492">
    <property type="protein sequence ID" value="CAF1610080.1"/>
    <property type="molecule type" value="Genomic_DNA"/>
</dbReference>
<keyword evidence="2" id="KW-1133">Transmembrane helix</keyword>
<evidence type="ECO:0000256" key="1">
    <source>
        <dbReference type="ARBA" id="ARBA00022729"/>
    </source>
</evidence>
<evidence type="ECO:0000313" key="6">
    <source>
        <dbReference type="Proteomes" id="UP000663877"/>
    </source>
</evidence>
<comment type="caution">
    <text evidence="3">The sequence shown here is derived from an EMBL/GenBank/DDBJ whole genome shotgun (WGS) entry which is preliminary data.</text>
</comment>
<gene>
    <name evidence="3" type="ORF">BJG266_LOCUS36933</name>
    <name evidence="4" type="ORF">QVE165_LOCUS53924</name>
</gene>
<evidence type="ECO:0000313" key="3">
    <source>
        <dbReference type="EMBL" id="CAF1387701.1"/>
    </source>
</evidence>
<evidence type="ECO:0008006" key="7">
    <source>
        <dbReference type="Google" id="ProtNLM"/>
    </source>
</evidence>
<proteinExistence type="predicted"/>
<dbReference type="Pfam" id="PF13517">
    <property type="entry name" value="FG-GAP_3"/>
    <property type="match status" value="12"/>
</dbReference>
<reference evidence="3" key="1">
    <citation type="submission" date="2021-02" db="EMBL/GenBank/DDBJ databases">
        <authorList>
            <person name="Nowell W R."/>
        </authorList>
    </citation>
    <scope>NUCLEOTIDE SEQUENCE</scope>
</reference>
<accession>A0A815K8A3</accession>
<dbReference type="OrthoDB" id="10022113at2759"/>
<dbReference type="Gene3D" id="2.30.30.100">
    <property type="match status" value="5"/>
</dbReference>
<evidence type="ECO:0000256" key="2">
    <source>
        <dbReference type="SAM" id="Phobius"/>
    </source>
</evidence>
<evidence type="ECO:0000313" key="5">
    <source>
        <dbReference type="Proteomes" id="UP000663832"/>
    </source>
</evidence>
<dbReference type="Proteomes" id="UP000663832">
    <property type="component" value="Unassembled WGS sequence"/>
</dbReference>
<sequence length="1521" mass="164194">MSSEITTTNTPSTTDVATHENDIAVTNLLVLRINSIPESIGSAINDSSIKQINPDKKLTKPIIACLLFALYTCISMIIAIIIVCLTSPKQTYICLPTYKLTAEGVVGYNSRPHSIALADFNKDNKLDIVVANSDKDNIGIFIQNFNGTFQNQITYSTNLKSSPYSVIVNDFNQDNFFDIVVANYGNNNIGIFLGEKNLTFQNMTTFSTGNSHPFYLNCGDFNNDNKLDIVSINYGTNSISIYFGYGNGKFSNETNYFLGYDSIPYSLFIADFNNDKFLDLAITNYGTNNIAILFGNASGLFSTPIIYSTYYGSQPSSITAADLNDDNILDLIVANSGTFNIGIFYGYTNGSFQQQQMYILDDISRPQFVTVGDINNDNQADIIILDSTNGYVQVLPGFGNGTFNNLTTYYSEDDTLPFAAVIGDINNDNQSEIVIVSYEANIVVIYTGYSKLYSVTKKQYSVGHDSHPTFVASADFNSDQHLDIVVTKTNIDSIGIMVGYGNGSFYPEISYTFESQSSPTCLCIGDFNNDGRSDLAVSNYGTHNIGILLGIGNGTFTNMTTYPTGNESFPIYVVNGDFNNDHILDIAAANFRIDNVAIFLGYGNGSFTNAVTYSTGQNSDPSAIFVADFNSDNQTDLAIANSGTGNVGILFGKGDGSFQSIITYSTGFQSHPDSIICGYIDNDTYLDIIIADSSSDNIAILYGSENGTFGIVESYTDITFSNPSGLALGDVNYDNYLDIIITNFGTDNVGILTGYNNRSFSLGRSYPLSIGSNPKGVALGDFNNNTRWDIFIAESGIGTINYLVRYISADFQNILTYSTGISIHPYAVIIADFNNDNKSDVLSVNSATDTIGIFLNYGNGTFTAETMFSVGQGSHPVYAAVADFNQDNKLDIATANSYNDSISIIYGFGNGSFTNLTKYSLDIDSQPNSIAICDLNDDDVLDFIIAETGRDSIGILLGYEYNAFEDQITYSNEFSLKPSSIISRDFNNDSYLDIAATFAANDSVGILFGYNNGSFRELIMYSVGYNSYPYEIVSADVNNDNILDIIVANAGSNTIGVLLGLNNEIFAPVMTFSTGNNSSPYGGAAGDFNNDKNIDFVVANYLGNSIGVLLGYGNGSFATVVTYSTEDGSRPQSVSIGDFNEDDILDIVVANYRLNNIGIFLGRGDGIFENQITYSTGYNSMPTFIIVNDFNNDNKSDVVICNTNTDDIGIFYGYGNGTFTSVTLYSTGDGTSPHAIRSGDFNNDNSMDIVVASPGTNRILILYGSGNGQFLVGPTFSTGSKAGTISLAVGDFDGNGLLDVTTANYLGNNIGVHISSGYQHFGRETIYPTGSGSAPYAVAIGDFNHDNQSDLVVVNYGTNNIGIFFGFGNGTLSTIVLYSMENNAHPTAVAIADLNRDNNSDIAVVNFDSNNIYVFLGSVNGIFSLVTIYSTGLNSYPYGITIGDFNNDNILDIIAAVAGANEVILVQGYGNGTFGNATSYTMGYNFRPNAVAVGYFNGDNWLDIAVANYGADYIEILLKTC</sequence>
<dbReference type="Gene3D" id="2.130.10.130">
    <property type="entry name" value="Integrin alpha, N-terminal"/>
    <property type="match status" value="6"/>
</dbReference>
<keyword evidence="5" id="KW-1185">Reference proteome</keyword>
<protein>
    <recommendedName>
        <fullName evidence="7">FG-GAP repeat protein</fullName>
    </recommendedName>
</protein>
<dbReference type="InterPro" id="IPR028994">
    <property type="entry name" value="Integrin_alpha_N"/>
</dbReference>
<evidence type="ECO:0000313" key="4">
    <source>
        <dbReference type="EMBL" id="CAF1610080.1"/>
    </source>
</evidence>
<dbReference type="Proteomes" id="UP000663877">
    <property type="component" value="Unassembled WGS sequence"/>
</dbReference>
<keyword evidence="1" id="KW-0732">Signal</keyword>
<dbReference type="InterPro" id="IPR013517">
    <property type="entry name" value="FG-GAP"/>
</dbReference>
<keyword evidence="2" id="KW-0812">Transmembrane</keyword>
<dbReference type="EMBL" id="CAJNOI010001151">
    <property type="protein sequence ID" value="CAF1387701.1"/>
    <property type="molecule type" value="Genomic_DNA"/>
</dbReference>
<name>A0A815K8A3_9BILA</name>
<organism evidence="3 6">
    <name type="scientific">Adineta steineri</name>
    <dbReference type="NCBI Taxonomy" id="433720"/>
    <lineage>
        <taxon>Eukaryota</taxon>
        <taxon>Metazoa</taxon>
        <taxon>Spiralia</taxon>
        <taxon>Gnathifera</taxon>
        <taxon>Rotifera</taxon>
        <taxon>Eurotatoria</taxon>
        <taxon>Bdelloidea</taxon>
        <taxon>Adinetida</taxon>
        <taxon>Adinetidae</taxon>
        <taxon>Adineta</taxon>
    </lineage>
</organism>
<keyword evidence="2" id="KW-0472">Membrane</keyword>